<evidence type="ECO:0000256" key="7">
    <source>
        <dbReference type="ARBA" id="ARBA00023237"/>
    </source>
</evidence>
<protein>
    <submittedName>
        <fullName evidence="8">TolC family protein</fullName>
    </submittedName>
</protein>
<evidence type="ECO:0000313" key="9">
    <source>
        <dbReference type="Proteomes" id="UP000261284"/>
    </source>
</evidence>
<evidence type="ECO:0000256" key="1">
    <source>
        <dbReference type="ARBA" id="ARBA00004442"/>
    </source>
</evidence>
<proteinExistence type="inferred from homology"/>
<dbReference type="GO" id="GO:0015288">
    <property type="term" value="F:porin activity"/>
    <property type="evidence" value="ECO:0007669"/>
    <property type="project" value="TreeGrafter"/>
</dbReference>
<dbReference type="InterPro" id="IPR003423">
    <property type="entry name" value="OMP_efflux"/>
</dbReference>
<name>A0A3E1NNB0_9BACT</name>
<accession>A0A3E1NNB0</accession>
<dbReference type="Pfam" id="PF02321">
    <property type="entry name" value="OEP"/>
    <property type="match status" value="2"/>
</dbReference>
<keyword evidence="9" id="KW-1185">Reference proteome</keyword>
<comment type="similarity">
    <text evidence="2">Belongs to the outer membrane factor (OMF) (TC 1.B.17) family.</text>
</comment>
<keyword evidence="7" id="KW-0998">Cell outer membrane</keyword>
<evidence type="ECO:0000256" key="6">
    <source>
        <dbReference type="ARBA" id="ARBA00023136"/>
    </source>
</evidence>
<comment type="subcellular location">
    <subcellularLocation>
        <location evidence="1">Cell outer membrane</location>
    </subcellularLocation>
</comment>
<dbReference type="SUPFAM" id="SSF56954">
    <property type="entry name" value="Outer membrane efflux proteins (OEP)"/>
    <property type="match status" value="1"/>
</dbReference>
<comment type="caution">
    <text evidence="8">The sequence shown here is derived from an EMBL/GenBank/DDBJ whole genome shotgun (WGS) entry which is preliminary data.</text>
</comment>
<dbReference type="Gene3D" id="1.20.1600.10">
    <property type="entry name" value="Outer membrane efflux proteins (OEP)"/>
    <property type="match status" value="1"/>
</dbReference>
<evidence type="ECO:0000256" key="3">
    <source>
        <dbReference type="ARBA" id="ARBA00022448"/>
    </source>
</evidence>
<organism evidence="8 9">
    <name type="scientific">Deminuibacter soli</name>
    <dbReference type="NCBI Taxonomy" id="2291815"/>
    <lineage>
        <taxon>Bacteria</taxon>
        <taxon>Pseudomonadati</taxon>
        <taxon>Bacteroidota</taxon>
        <taxon>Chitinophagia</taxon>
        <taxon>Chitinophagales</taxon>
        <taxon>Chitinophagaceae</taxon>
        <taxon>Deminuibacter</taxon>
    </lineage>
</organism>
<keyword evidence="4" id="KW-1134">Transmembrane beta strand</keyword>
<dbReference type="GO" id="GO:1990281">
    <property type="term" value="C:efflux pump complex"/>
    <property type="evidence" value="ECO:0007669"/>
    <property type="project" value="TreeGrafter"/>
</dbReference>
<dbReference type="PANTHER" id="PTHR30026:SF20">
    <property type="entry name" value="OUTER MEMBRANE PROTEIN TOLC"/>
    <property type="match status" value="1"/>
</dbReference>
<dbReference type="GO" id="GO:0015562">
    <property type="term" value="F:efflux transmembrane transporter activity"/>
    <property type="evidence" value="ECO:0007669"/>
    <property type="project" value="InterPro"/>
</dbReference>
<evidence type="ECO:0000256" key="5">
    <source>
        <dbReference type="ARBA" id="ARBA00022692"/>
    </source>
</evidence>
<sequence>MKRHSPSIIYYNCMNGLLKWLTTAAAVVLPGCVNLLFAQQQTFSLAVLIDSASHHLPVLLQKQAMINSARANETDVRHQFLPKLTAGDEVSVGSANDVAGTYLPFSGVIHATSAGIRGENNYQAQTGNIVSLYGEYELVNFGLRGAKINNAIAYTQVQQADYDRELYLLKWQISKLYFDILKTRYQLAVDEQNMERYQSVYAIIKALAGSGVKAGVDSSLAKAELSKSRVGYNQRSGDLAQLRQQLSYLSGIPAAIINIDTVTQQLNIAAAVTGTDSLNNPLLKYYTQQTVLYRSTEELVKKSYLPKIMLAAGGWGRGSSIQFNDHYQSLADGLGYQRFNYAAGIGITYDLFNGTHRKDKLAVSRYQIAAAGYAQQQQQLALNNTAVQADTAIATASHNLLELPVQLQAASDAWKQKTAQYKAGMINLVDLTNATFVLYTAQLQYAEALNAWYVANLGKAAATGNLDLFIQSLKN</sequence>
<evidence type="ECO:0000313" key="8">
    <source>
        <dbReference type="EMBL" id="RFM29412.1"/>
    </source>
</evidence>
<keyword evidence="3" id="KW-0813">Transport</keyword>
<dbReference type="InterPro" id="IPR051906">
    <property type="entry name" value="TolC-like"/>
</dbReference>
<reference evidence="8 9" key="1">
    <citation type="submission" date="2018-08" db="EMBL/GenBank/DDBJ databases">
        <title>Chitinophagaceae sp. K23C18032701, a novel bacterium isolated from forest soil.</title>
        <authorList>
            <person name="Wang C."/>
        </authorList>
    </citation>
    <scope>NUCLEOTIDE SEQUENCE [LARGE SCALE GENOMIC DNA]</scope>
    <source>
        <strain evidence="8 9">K23C18032701</strain>
    </source>
</reference>
<dbReference type="Proteomes" id="UP000261284">
    <property type="component" value="Unassembled WGS sequence"/>
</dbReference>
<keyword evidence="5" id="KW-0812">Transmembrane</keyword>
<evidence type="ECO:0000256" key="2">
    <source>
        <dbReference type="ARBA" id="ARBA00007613"/>
    </source>
</evidence>
<dbReference type="GO" id="GO:0009279">
    <property type="term" value="C:cell outer membrane"/>
    <property type="evidence" value="ECO:0007669"/>
    <property type="project" value="UniProtKB-SubCell"/>
</dbReference>
<gene>
    <name evidence="8" type="ORF">DXN05_00020</name>
</gene>
<dbReference type="AlphaFoldDB" id="A0A3E1NNB0"/>
<keyword evidence="6" id="KW-0472">Membrane</keyword>
<dbReference type="PANTHER" id="PTHR30026">
    <property type="entry name" value="OUTER MEMBRANE PROTEIN TOLC"/>
    <property type="match status" value="1"/>
</dbReference>
<dbReference type="EMBL" id="QTJU01000001">
    <property type="protein sequence ID" value="RFM29412.1"/>
    <property type="molecule type" value="Genomic_DNA"/>
</dbReference>
<evidence type="ECO:0000256" key="4">
    <source>
        <dbReference type="ARBA" id="ARBA00022452"/>
    </source>
</evidence>